<dbReference type="AlphaFoldDB" id="A0A444WH81"/>
<dbReference type="GO" id="GO:0016787">
    <property type="term" value="F:hydrolase activity"/>
    <property type="evidence" value="ECO:0007669"/>
    <property type="project" value="UniProtKB-KW"/>
</dbReference>
<organism evidence="6 7">
    <name type="scientific">Flavobacterium beibuense</name>
    <dbReference type="NCBI Taxonomy" id="657326"/>
    <lineage>
        <taxon>Bacteria</taxon>
        <taxon>Pseudomonadati</taxon>
        <taxon>Bacteroidota</taxon>
        <taxon>Flavobacteriia</taxon>
        <taxon>Flavobacteriales</taxon>
        <taxon>Flavobacteriaceae</taxon>
        <taxon>Flavobacterium</taxon>
    </lineage>
</organism>
<evidence type="ECO:0000313" key="6">
    <source>
        <dbReference type="EMBL" id="RYJ45112.1"/>
    </source>
</evidence>
<dbReference type="EMBL" id="JUIW01000002">
    <property type="protein sequence ID" value="RYJ45112.1"/>
    <property type="molecule type" value="Genomic_DNA"/>
</dbReference>
<dbReference type="Pfam" id="PF13419">
    <property type="entry name" value="HAD_2"/>
    <property type="match status" value="1"/>
</dbReference>
<dbReference type="CDD" id="cd16423">
    <property type="entry name" value="HAD_BPGM-like"/>
    <property type="match status" value="1"/>
</dbReference>
<dbReference type="InterPro" id="IPR036412">
    <property type="entry name" value="HAD-like_sf"/>
</dbReference>
<dbReference type="InterPro" id="IPR023198">
    <property type="entry name" value="PGP-like_dom2"/>
</dbReference>
<dbReference type="InterPro" id="IPR023214">
    <property type="entry name" value="HAD_sf"/>
</dbReference>
<reference evidence="6 7" key="1">
    <citation type="submission" date="2014-12" db="EMBL/GenBank/DDBJ databases">
        <title>Genome sequence of Flavobacterium beibuense RSKm HC5.</title>
        <authorList>
            <person name="Kim J.F."/>
            <person name="Song J.Y."/>
            <person name="Kwak M.-J."/>
            <person name="Lee S.-W."/>
        </authorList>
    </citation>
    <scope>NUCLEOTIDE SEQUENCE [LARGE SCALE GENOMIC DNA]</scope>
    <source>
        <strain evidence="6 7">RSKm HC5</strain>
    </source>
</reference>
<dbReference type="InterPro" id="IPR006439">
    <property type="entry name" value="HAD-SF_hydro_IA"/>
</dbReference>
<evidence type="ECO:0000313" key="7">
    <source>
        <dbReference type="Proteomes" id="UP000289775"/>
    </source>
</evidence>
<keyword evidence="7" id="KW-1185">Reference proteome</keyword>
<dbReference type="PANTHER" id="PTHR46193">
    <property type="entry name" value="6-PHOSPHOGLUCONATE PHOSPHATASE"/>
    <property type="match status" value="1"/>
</dbReference>
<dbReference type="Gene3D" id="1.10.150.240">
    <property type="entry name" value="Putative phosphatase, domain 2"/>
    <property type="match status" value="1"/>
</dbReference>
<comment type="caution">
    <text evidence="6">The sequence shown here is derived from an EMBL/GenBank/DDBJ whole genome shotgun (WGS) entry which is preliminary data.</text>
</comment>
<accession>A0A444WH81</accession>
<dbReference type="Proteomes" id="UP000289775">
    <property type="component" value="Unassembled WGS sequence"/>
</dbReference>
<evidence type="ECO:0000256" key="3">
    <source>
        <dbReference type="ARBA" id="ARBA00022723"/>
    </source>
</evidence>
<keyword evidence="4" id="KW-0460">Magnesium</keyword>
<evidence type="ECO:0000256" key="1">
    <source>
        <dbReference type="ARBA" id="ARBA00001946"/>
    </source>
</evidence>
<gene>
    <name evidence="6" type="ORF">NU09_0746</name>
</gene>
<dbReference type="NCBIfam" id="TIGR01549">
    <property type="entry name" value="HAD-SF-IA-v1"/>
    <property type="match status" value="1"/>
</dbReference>
<name>A0A444WH81_9FLAO</name>
<dbReference type="SFLD" id="SFLDG01129">
    <property type="entry name" value="C1.5:_HAD__Beta-PGM__Phosphata"/>
    <property type="match status" value="1"/>
</dbReference>
<sequence>MIKTVIFDMDGVIVDTEPVHHFAYYQHFKNLDIEVTHEMYATFTGNSTKNVYQKLKEAFGLEHEVEHLVQTKRSLFNEAFDIKEDLDLLPGVRQLIVDLYNNGVQLILASSASKVTIERVFNRFGLHQYFTHIVSGEDFPKSKPHPAIFEHAASLSVAPKEECVVIEDSTNGIKAAKAAGIYCIGYQSENSKLQELAEADMIIGDFSELNYQKIKDIK</sequence>
<dbReference type="Gene3D" id="3.40.50.1000">
    <property type="entry name" value="HAD superfamily/HAD-like"/>
    <property type="match status" value="1"/>
</dbReference>
<keyword evidence="5" id="KW-0119">Carbohydrate metabolism</keyword>
<comment type="similarity">
    <text evidence="2">Belongs to the HAD-like hydrolase superfamily. CbbY/CbbZ/Gph/YieH family.</text>
</comment>
<evidence type="ECO:0000256" key="2">
    <source>
        <dbReference type="ARBA" id="ARBA00006171"/>
    </source>
</evidence>
<comment type="cofactor">
    <cofactor evidence="1">
        <name>Mg(2+)</name>
        <dbReference type="ChEBI" id="CHEBI:18420"/>
    </cofactor>
</comment>
<dbReference type="SFLD" id="SFLDG01135">
    <property type="entry name" value="C1.5.6:_HAD__Beta-PGM__Phospha"/>
    <property type="match status" value="1"/>
</dbReference>
<evidence type="ECO:0000256" key="5">
    <source>
        <dbReference type="ARBA" id="ARBA00023277"/>
    </source>
</evidence>
<dbReference type="PANTHER" id="PTHR46193:SF18">
    <property type="entry name" value="HEXITOL PHOSPHATASE B"/>
    <property type="match status" value="1"/>
</dbReference>
<keyword evidence="3" id="KW-0479">Metal-binding</keyword>
<dbReference type="RefSeq" id="WP_129749910.1">
    <property type="nucleotide sequence ID" value="NZ_JUIW01000002.1"/>
</dbReference>
<dbReference type="SFLD" id="SFLDS00003">
    <property type="entry name" value="Haloacid_Dehalogenase"/>
    <property type="match status" value="1"/>
</dbReference>
<dbReference type="OrthoDB" id="9797743at2"/>
<protein>
    <submittedName>
        <fullName evidence="6">HAD-superfamily hydrolase, subfamily IA, variant 3</fullName>
    </submittedName>
</protein>
<dbReference type="NCBIfam" id="TIGR01509">
    <property type="entry name" value="HAD-SF-IA-v3"/>
    <property type="match status" value="1"/>
</dbReference>
<dbReference type="SUPFAM" id="SSF56784">
    <property type="entry name" value="HAD-like"/>
    <property type="match status" value="1"/>
</dbReference>
<dbReference type="InterPro" id="IPR051600">
    <property type="entry name" value="Beta-PGM-like"/>
</dbReference>
<evidence type="ECO:0000256" key="4">
    <source>
        <dbReference type="ARBA" id="ARBA00022842"/>
    </source>
</evidence>
<keyword evidence="6" id="KW-0378">Hydrolase</keyword>
<proteinExistence type="inferred from homology"/>
<dbReference type="InterPro" id="IPR041492">
    <property type="entry name" value="HAD_2"/>
</dbReference>
<dbReference type="GO" id="GO:0046872">
    <property type="term" value="F:metal ion binding"/>
    <property type="evidence" value="ECO:0007669"/>
    <property type="project" value="UniProtKB-KW"/>
</dbReference>